<dbReference type="EMBL" id="DF157128">
    <property type="protein sequence ID" value="GAB69405.1"/>
    <property type="molecule type" value="Genomic_DNA"/>
</dbReference>
<reference evidence="2 3" key="1">
    <citation type="journal article" date="2012" name="Nat. Genet.">
        <title>Plasmodium cynomolgi genome sequences provide insight into Plasmodium vivax and the monkey malaria clade.</title>
        <authorList>
            <person name="Tachibana S."/>
            <person name="Sullivan S.A."/>
            <person name="Kawai S."/>
            <person name="Nakamura S."/>
            <person name="Kim H.R."/>
            <person name="Goto N."/>
            <person name="Arisue N."/>
            <person name="Palacpac N.M.Q."/>
            <person name="Honma H."/>
            <person name="Yagi M."/>
            <person name="Tougan T."/>
            <person name="Katakai Y."/>
            <person name="Kaneko O."/>
            <person name="Mita T."/>
            <person name="Kita K."/>
            <person name="Yasutomi Y."/>
            <person name="Sutton P.L."/>
            <person name="Shakhbatyan R."/>
            <person name="Horii T."/>
            <person name="Yasunaga T."/>
            <person name="Barnwell J.W."/>
            <person name="Escalante A.A."/>
            <person name="Carlton J.M."/>
            <person name="Tanabe K."/>
        </authorList>
    </citation>
    <scope>NUCLEOTIDE SEQUENCE [LARGE SCALE GENOMIC DNA]</scope>
    <source>
        <strain evidence="2 3">B</strain>
    </source>
</reference>
<protein>
    <recommendedName>
        <fullName evidence="1">Tryptophan/threonine-rich plasmodium antigen C-terminal domain-containing protein</fullName>
    </recommendedName>
</protein>
<dbReference type="PhylomeDB" id="K6V2C6"/>
<evidence type="ECO:0000259" key="1">
    <source>
        <dbReference type="Pfam" id="PF12319"/>
    </source>
</evidence>
<sequence length="106" mass="13764">MDIKRLGPMEKNRLEEWTKSDWKVKENKYWTDWEKKTPWKEYLYIIKMTKWLKWKERLKRERKHWIELTEKIENMYIIQNHMDWEKWKMIKSQCMTEKSRNLYFDQ</sequence>
<dbReference type="AlphaFoldDB" id="K6V2C6"/>
<organism evidence="2 3">
    <name type="scientific">Plasmodium cynomolgi (strain B)</name>
    <dbReference type="NCBI Taxonomy" id="1120755"/>
    <lineage>
        <taxon>Eukaryota</taxon>
        <taxon>Sar</taxon>
        <taxon>Alveolata</taxon>
        <taxon>Apicomplexa</taxon>
        <taxon>Aconoidasida</taxon>
        <taxon>Haemosporida</taxon>
        <taxon>Plasmodiidae</taxon>
        <taxon>Plasmodium</taxon>
        <taxon>Plasmodium (Plasmodium)</taxon>
    </lineage>
</organism>
<dbReference type="Proteomes" id="UP000006319">
    <property type="component" value="Unassembled WGS sequence"/>
</dbReference>
<evidence type="ECO:0000313" key="3">
    <source>
        <dbReference type="Proteomes" id="UP000006319"/>
    </source>
</evidence>
<name>K6V2C6_PLACD</name>
<dbReference type="GeneID" id="14695946"/>
<dbReference type="RefSeq" id="XP_004227623.1">
    <property type="nucleotide sequence ID" value="XM_004227575.1"/>
</dbReference>
<dbReference type="Pfam" id="PF12319">
    <property type="entry name" value="TryThrA_C"/>
    <property type="match status" value="1"/>
</dbReference>
<dbReference type="OrthoDB" id="371712at2759"/>
<evidence type="ECO:0000313" key="2">
    <source>
        <dbReference type="EMBL" id="GAB69405.1"/>
    </source>
</evidence>
<feature type="domain" description="Tryptophan/threonine-rich plasmodium antigen C-terminal" evidence="1">
    <location>
        <begin position="9"/>
        <end position="99"/>
    </location>
</feature>
<dbReference type="KEGG" id="pcy:PCYB_001530"/>
<keyword evidence="3" id="KW-1185">Reference proteome</keyword>
<accession>K6V2C6</accession>
<proteinExistence type="predicted"/>
<dbReference type="VEuPathDB" id="PlasmoDB:PCYB_001530"/>
<dbReference type="InterPro" id="IPR022089">
    <property type="entry name" value="Plasmodium-antigen_C"/>
</dbReference>
<gene>
    <name evidence="2" type="ORF">PCYB_001530</name>
</gene>